<keyword evidence="7 9" id="KW-0067">ATP-binding</keyword>
<dbReference type="Proteomes" id="UP000092503">
    <property type="component" value="Unassembled WGS sequence"/>
</dbReference>
<dbReference type="GO" id="GO:0005737">
    <property type="term" value="C:cytoplasm"/>
    <property type="evidence" value="ECO:0007669"/>
    <property type="project" value="TreeGrafter"/>
</dbReference>
<evidence type="ECO:0000313" key="11">
    <source>
        <dbReference type="Proteomes" id="UP000092503"/>
    </source>
</evidence>
<dbReference type="SUPFAM" id="SSF52540">
    <property type="entry name" value="P-loop containing nucleoside triphosphate hydrolases"/>
    <property type="match status" value="1"/>
</dbReference>
<protein>
    <recommendedName>
        <fullName evidence="3 9">Gluconokinase</fullName>
        <ecNumber evidence="3 9">2.7.1.12</ecNumber>
    </recommendedName>
</protein>
<evidence type="ECO:0000256" key="5">
    <source>
        <dbReference type="ARBA" id="ARBA00022741"/>
    </source>
</evidence>
<dbReference type="EMBL" id="FLTX01000012">
    <property type="protein sequence ID" value="SBV50217.1"/>
    <property type="molecule type" value="Genomic_DNA"/>
</dbReference>
<evidence type="ECO:0000256" key="3">
    <source>
        <dbReference type="ARBA" id="ARBA00012054"/>
    </source>
</evidence>
<dbReference type="STRING" id="56449.XBLMG947_0994"/>
<dbReference type="CDD" id="cd02021">
    <property type="entry name" value="GntK"/>
    <property type="match status" value="1"/>
</dbReference>
<dbReference type="InterPro" id="IPR027417">
    <property type="entry name" value="P-loop_NTPase"/>
</dbReference>
<dbReference type="OrthoDB" id="9795716at2"/>
<dbReference type="InterPro" id="IPR006001">
    <property type="entry name" value="Therm_gnt_kin"/>
</dbReference>
<proteinExistence type="inferred from homology"/>
<name>A0A1C3NIN8_9XANT</name>
<dbReference type="NCBIfam" id="TIGR01313">
    <property type="entry name" value="therm_gnt_kin"/>
    <property type="match status" value="1"/>
</dbReference>
<evidence type="ECO:0000256" key="1">
    <source>
        <dbReference type="ARBA" id="ARBA00004761"/>
    </source>
</evidence>
<evidence type="ECO:0000256" key="7">
    <source>
        <dbReference type="ARBA" id="ARBA00022840"/>
    </source>
</evidence>
<evidence type="ECO:0000313" key="10">
    <source>
        <dbReference type="EMBL" id="SBV50217.1"/>
    </source>
</evidence>
<dbReference type="AlphaFoldDB" id="A0A1C3NIN8"/>
<keyword evidence="6 9" id="KW-0418">Kinase</keyword>
<sequence>MDTAAHATPASASSLALVVMGVSGSGKTTIAQALAAHYGFRFLDADDYHSVAARAQMAAGQPLTDAMRLPWVELLAATLRDCVQAGESVVLAFSGLRSAHRQLLRNSGVPMRFVFLHAAPHVIAARLGARAGHFMPPTLLDSQLKTLELPLDEADVVSVDVDASVPAVVQDAIAQLAAIDPAALQHASRASERVSLGASDLPDA</sequence>
<dbReference type="GO" id="GO:0046316">
    <property type="term" value="F:gluconokinase activity"/>
    <property type="evidence" value="ECO:0007669"/>
    <property type="project" value="UniProtKB-EC"/>
</dbReference>
<dbReference type="Gene3D" id="3.40.50.300">
    <property type="entry name" value="P-loop containing nucleotide triphosphate hydrolases"/>
    <property type="match status" value="1"/>
</dbReference>
<comment type="similarity">
    <text evidence="2 9">Belongs to the gluconokinase GntK/GntV family.</text>
</comment>
<dbReference type="PANTHER" id="PTHR43442">
    <property type="entry name" value="GLUCONOKINASE-RELATED"/>
    <property type="match status" value="1"/>
</dbReference>
<dbReference type="RefSeq" id="WP_065466672.1">
    <property type="nucleotide sequence ID" value="NZ_FLTX01000012.1"/>
</dbReference>
<dbReference type="EC" id="2.7.1.12" evidence="3 9"/>
<evidence type="ECO:0000256" key="2">
    <source>
        <dbReference type="ARBA" id="ARBA00008420"/>
    </source>
</evidence>
<gene>
    <name evidence="10" type="ORF">XBLMG947_0994</name>
</gene>
<dbReference type="PANTHER" id="PTHR43442:SF3">
    <property type="entry name" value="GLUCONOKINASE-RELATED"/>
    <property type="match status" value="1"/>
</dbReference>
<evidence type="ECO:0000256" key="4">
    <source>
        <dbReference type="ARBA" id="ARBA00022679"/>
    </source>
</evidence>
<reference evidence="10 11" key="1">
    <citation type="submission" date="2016-06" db="EMBL/GenBank/DDBJ databases">
        <authorList>
            <person name="Kjaerup R.B."/>
            <person name="Dalgaard T.S."/>
            <person name="Juul-Madsen H.R."/>
        </authorList>
    </citation>
    <scope>NUCLEOTIDE SEQUENCE [LARGE SCALE GENOMIC DNA]</scope>
    <source>
        <strain evidence="10">LMG947</strain>
    </source>
</reference>
<evidence type="ECO:0000256" key="8">
    <source>
        <dbReference type="ARBA" id="ARBA00048090"/>
    </source>
</evidence>
<accession>A0A1C3NIN8</accession>
<dbReference type="GO" id="GO:0005975">
    <property type="term" value="P:carbohydrate metabolic process"/>
    <property type="evidence" value="ECO:0007669"/>
    <property type="project" value="InterPro"/>
</dbReference>
<organism evidence="10 11">
    <name type="scientific">Xanthomonas bromi</name>
    <dbReference type="NCBI Taxonomy" id="56449"/>
    <lineage>
        <taxon>Bacteria</taxon>
        <taxon>Pseudomonadati</taxon>
        <taxon>Pseudomonadota</taxon>
        <taxon>Gammaproteobacteria</taxon>
        <taxon>Lysobacterales</taxon>
        <taxon>Lysobacteraceae</taxon>
        <taxon>Xanthomonas</taxon>
    </lineage>
</organism>
<keyword evidence="5 9" id="KW-0547">Nucleotide-binding</keyword>
<comment type="pathway">
    <text evidence="1">Carbohydrate acid metabolism.</text>
</comment>
<evidence type="ECO:0000256" key="9">
    <source>
        <dbReference type="RuleBase" id="RU363066"/>
    </source>
</evidence>
<dbReference type="Pfam" id="PF13671">
    <property type="entry name" value="AAA_33"/>
    <property type="match status" value="1"/>
</dbReference>
<comment type="catalytic activity">
    <reaction evidence="8 9">
        <text>D-gluconate + ATP = 6-phospho-D-gluconate + ADP + H(+)</text>
        <dbReference type="Rhea" id="RHEA:19433"/>
        <dbReference type="ChEBI" id="CHEBI:15378"/>
        <dbReference type="ChEBI" id="CHEBI:18391"/>
        <dbReference type="ChEBI" id="CHEBI:30616"/>
        <dbReference type="ChEBI" id="CHEBI:58759"/>
        <dbReference type="ChEBI" id="CHEBI:456216"/>
        <dbReference type="EC" id="2.7.1.12"/>
    </reaction>
</comment>
<dbReference type="GO" id="GO:0005524">
    <property type="term" value="F:ATP binding"/>
    <property type="evidence" value="ECO:0007669"/>
    <property type="project" value="UniProtKB-KW"/>
</dbReference>
<evidence type="ECO:0000256" key="6">
    <source>
        <dbReference type="ARBA" id="ARBA00022777"/>
    </source>
</evidence>
<keyword evidence="4 9" id="KW-0808">Transferase</keyword>